<dbReference type="RefSeq" id="WP_092597763.1">
    <property type="nucleotide sequence ID" value="NZ_FNFI01000006.1"/>
</dbReference>
<dbReference type="InterPro" id="IPR052714">
    <property type="entry name" value="MFS_Exporter"/>
</dbReference>
<feature type="transmembrane region" description="Helical" evidence="6">
    <location>
        <begin position="215"/>
        <end position="236"/>
    </location>
</feature>
<feature type="transmembrane region" description="Helical" evidence="6">
    <location>
        <begin position="367"/>
        <end position="386"/>
    </location>
</feature>
<evidence type="ECO:0000256" key="1">
    <source>
        <dbReference type="ARBA" id="ARBA00004651"/>
    </source>
</evidence>
<name>A0A1G9AKR3_9STAP</name>
<dbReference type="Pfam" id="PF07690">
    <property type="entry name" value="MFS_1"/>
    <property type="match status" value="2"/>
</dbReference>
<feature type="transmembrane region" description="Helical" evidence="6">
    <location>
        <begin position="171"/>
        <end position="194"/>
    </location>
</feature>
<keyword evidence="3 6" id="KW-0812">Transmembrane</keyword>
<proteinExistence type="predicted"/>
<evidence type="ECO:0000313" key="9">
    <source>
        <dbReference type="Proteomes" id="UP000242700"/>
    </source>
</evidence>
<feature type="transmembrane region" description="Helical" evidence="6">
    <location>
        <begin position="275"/>
        <end position="294"/>
    </location>
</feature>
<dbReference type="Gene3D" id="1.20.1250.20">
    <property type="entry name" value="MFS general substrate transporter like domains"/>
    <property type="match status" value="2"/>
</dbReference>
<reference evidence="9" key="1">
    <citation type="submission" date="2016-10" db="EMBL/GenBank/DDBJ databases">
        <authorList>
            <person name="Varghese N."/>
            <person name="Submissions S."/>
        </authorList>
    </citation>
    <scope>NUCLEOTIDE SEQUENCE [LARGE SCALE GENOMIC DNA]</scope>
    <source>
        <strain evidence="9">CGMCC 1.8911</strain>
    </source>
</reference>
<protein>
    <submittedName>
        <fullName evidence="8">Predicted arabinose efflux permease, MFS family</fullName>
    </submittedName>
</protein>
<evidence type="ECO:0000259" key="7">
    <source>
        <dbReference type="PROSITE" id="PS50850"/>
    </source>
</evidence>
<dbReference type="PROSITE" id="PS50850">
    <property type="entry name" value="MFS"/>
    <property type="match status" value="1"/>
</dbReference>
<dbReference type="InterPro" id="IPR036259">
    <property type="entry name" value="MFS_trans_sf"/>
</dbReference>
<dbReference type="SUPFAM" id="SSF103473">
    <property type="entry name" value="MFS general substrate transporter"/>
    <property type="match status" value="1"/>
</dbReference>
<feature type="transmembrane region" description="Helical" evidence="6">
    <location>
        <begin position="141"/>
        <end position="165"/>
    </location>
</feature>
<dbReference type="InterPro" id="IPR020846">
    <property type="entry name" value="MFS_dom"/>
</dbReference>
<dbReference type="GO" id="GO:0005886">
    <property type="term" value="C:plasma membrane"/>
    <property type="evidence" value="ECO:0007669"/>
    <property type="project" value="UniProtKB-SubCell"/>
</dbReference>
<feature type="transmembrane region" description="Helical" evidence="6">
    <location>
        <begin position="21"/>
        <end position="42"/>
    </location>
</feature>
<comment type="subcellular location">
    <subcellularLocation>
        <location evidence="1">Cell membrane</location>
        <topology evidence="1">Multi-pass membrane protein</topology>
    </subcellularLocation>
</comment>
<organism evidence="8 9">
    <name type="scientific">Jeotgalicoccus aerolatus</name>
    <dbReference type="NCBI Taxonomy" id="709510"/>
    <lineage>
        <taxon>Bacteria</taxon>
        <taxon>Bacillati</taxon>
        <taxon>Bacillota</taxon>
        <taxon>Bacilli</taxon>
        <taxon>Bacillales</taxon>
        <taxon>Staphylococcaceae</taxon>
        <taxon>Jeotgalicoccus</taxon>
    </lineage>
</organism>
<feature type="transmembrane region" description="Helical" evidence="6">
    <location>
        <begin position="48"/>
        <end position="70"/>
    </location>
</feature>
<dbReference type="GO" id="GO:0022857">
    <property type="term" value="F:transmembrane transporter activity"/>
    <property type="evidence" value="ECO:0007669"/>
    <property type="project" value="InterPro"/>
</dbReference>
<keyword evidence="5 6" id="KW-0472">Membrane</keyword>
<evidence type="ECO:0000256" key="3">
    <source>
        <dbReference type="ARBA" id="ARBA00022692"/>
    </source>
</evidence>
<gene>
    <name evidence="8" type="ORF">SAMN05216187_106165</name>
</gene>
<dbReference type="STRING" id="586411.SAMN05216187_106165"/>
<evidence type="ECO:0000256" key="2">
    <source>
        <dbReference type="ARBA" id="ARBA00022448"/>
    </source>
</evidence>
<evidence type="ECO:0000256" key="5">
    <source>
        <dbReference type="ARBA" id="ARBA00023136"/>
    </source>
</evidence>
<sequence length="400" mass="43436">MKLSEVYKERLWTKDFINTSLVNFALMMSQYLLLVTMAMYAAQQYNASVGIAGLVSSSFIIGSLIGRLFGGKHITEMGGKKMLIIGSVLIVILTASYLIPMGIYLFILLRILHGAAMGYAMTATGTIIAQIIPPSRNGEGIGYFSMSVVMATAIGPLIGVSLISAYGFTSIFLFSFSMAVVSLILGLTVKAPPMKVIKKEKDQKFNIWEFFEKRAVPISLVMFVMALAYSSILSYVTAYAESINLIQAGSIYFTVYGVTVLLSRPITGPLLDRKGANVVMYPAIIMFGLGMIVISQASVTLVFLLAAVFIGFGYGNVQSITQALSIKVTPPERLGLANTTYFIALDLGLGFGPFILGYIVPALGYRGMYLTLGFVVLASIIIYYFLHGRHDKKLTQTGSL</sequence>
<feature type="transmembrane region" description="Helical" evidence="6">
    <location>
        <begin position="105"/>
        <end position="129"/>
    </location>
</feature>
<dbReference type="AlphaFoldDB" id="A0A1G9AKR3"/>
<dbReference type="EMBL" id="FNFI01000006">
    <property type="protein sequence ID" value="SDK27831.1"/>
    <property type="molecule type" value="Genomic_DNA"/>
</dbReference>
<feature type="transmembrane region" description="Helical" evidence="6">
    <location>
        <begin position="242"/>
        <end position="263"/>
    </location>
</feature>
<dbReference type="PANTHER" id="PTHR23531">
    <property type="entry name" value="QUINOLENE RESISTANCE PROTEIN NORA"/>
    <property type="match status" value="1"/>
</dbReference>
<dbReference type="OrthoDB" id="9814001at2"/>
<dbReference type="InterPro" id="IPR011701">
    <property type="entry name" value="MFS"/>
</dbReference>
<dbReference type="Proteomes" id="UP000242700">
    <property type="component" value="Unassembled WGS sequence"/>
</dbReference>
<keyword evidence="4 6" id="KW-1133">Transmembrane helix</keyword>
<evidence type="ECO:0000256" key="6">
    <source>
        <dbReference type="SAM" id="Phobius"/>
    </source>
</evidence>
<evidence type="ECO:0000313" key="8">
    <source>
        <dbReference type="EMBL" id="SDK27831.1"/>
    </source>
</evidence>
<accession>A0A1G9AKR3</accession>
<feature type="transmembrane region" description="Helical" evidence="6">
    <location>
        <begin position="82"/>
        <end position="99"/>
    </location>
</feature>
<feature type="transmembrane region" description="Helical" evidence="6">
    <location>
        <begin position="300"/>
        <end position="317"/>
    </location>
</feature>
<dbReference type="PANTHER" id="PTHR23531:SF1">
    <property type="entry name" value="QUINOLENE RESISTANCE PROTEIN NORA"/>
    <property type="match status" value="1"/>
</dbReference>
<evidence type="ECO:0000256" key="4">
    <source>
        <dbReference type="ARBA" id="ARBA00022989"/>
    </source>
</evidence>
<feature type="domain" description="Major facilitator superfamily (MFS) profile" evidence="7">
    <location>
        <begin position="15"/>
        <end position="391"/>
    </location>
</feature>
<keyword evidence="2" id="KW-0813">Transport</keyword>
<feature type="transmembrane region" description="Helical" evidence="6">
    <location>
        <begin position="338"/>
        <end position="361"/>
    </location>
</feature>
<dbReference type="CDD" id="cd17489">
    <property type="entry name" value="MFS_YfcJ_like"/>
    <property type="match status" value="1"/>
</dbReference>